<dbReference type="AlphaFoldDB" id="A0A8J6AAS8"/>
<dbReference type="PANTHER" id="PTHR10658:SF41">
    <property type="entry name" value="MEMBRANE-ASSOCIATED PHOSPHATIDYLINOSITOL TRANSFER PROTEIN 2"/>
    <property type="match status" value="1"/>
</dbReference>
<dbReference type="GO" id="GO:0008526">
    <property type="term" value="F:phosphatidylinositol transfer activity"/>
    <property type="evidence" value="ECO:0007669"/>
    <property type="project" value="TreeGrafter"/>
</dbReference>
<gene>
    <name evidence="2" type="ORF">J0S82_003876</name>
</gene>
<dbReference type="InterPro" id="IPR001666">
    <property type="entry name" value="PI_transfer"/>
</dbReference>
<dbReference type="GO" id="GO:0035091">
    <property type="term" value="F:phosphatidylinositol binding"/>
    <property type="evidence" value="ECO:0007669"/>
    <property type="project" value="TreeGrafter"/>
</dbReference>
<reference evidence="2" key="1">
    <citation type="journal article" date="2021" name="Evol. Appl.">
        <title>The genome of the Pyrenean desman and the effects of bottlenecks and inbreeding on the genomic landscape of an endangered species.</title>
        <authorList>
            <person name="Escoda L."/>
            <person name="Castresana J."/>
        </authorList>
    </citation>
    <scope>NUCLEOTIDE SEQUENCE</scope>
    <source>
        <strain evidence="2">IBE-C5619</strain>
    </source>
</reference>
<dbReference type="OrthoDB" id="18453at2759"/>
<feature type="domain" description="Phosphatidylinositol transfer protein N-terminal" evidence="1">
    <location>
        <begin position="2"/>
        <end position="35"/>
    </location>
</feature>
<dbReference type="Gene3D" id="3.30.530.20">
    <property type="match status" value="1"/>
</dbReference>
<dbReference type="GO" id="GO:0005737">
    <property type="term" value="C:cytoplasm"/>
    <property type="evidence" value="ECO:0007669"/>
    <property type="project" value="TreeGrafter"/>
</dbReference>
<dbReference type="EMBL" id="JAGFMF010011719">
    <property type="protein sequence ID" value="KAG8514980.1"/>
    <property type="molecule type" value="Genomic_DNA"/>
</dbReference>
<sequence length="200" mass="22084">MHIPSWFRAILPKAALRVVEESWNAYPYTRTRCATPRPARPAIGACRLWPGHPPPPSPRGPDGWSSRRFTCPFVEKFSIDIETFYKTDAGENPDVFNLSPVEKSQLTIGNRPPPCAPCARALPWSPAWQAGEAFPAGPLALPSGDRARPRNAGVLWGLGGCSVSAVDSRVWCPPCFPHHRRLLLKYREARSQGAHTESPV</sequence>
<dbReference type="Pfam" id="PF02121">
    <property type="entry name" value="IP_trans"/>
    <property type="match status" value="2"/>
</dbReference>
<protein>
    <submittedName>
        <fullName evidence="2">Membrane-associated phosphatidylinositol transfer protein 2</fullName>
    </submittedName>
</protein>
<dbReference type="Proteomes" id="UP000700334">
    <property type="component" value="Unassembled WGS sequence"/>
</dbReference>
<keyword evidence="3" id="KW-1185">Reference proteome</keyword>
<proteinExistence type="predicted"/>
<evidence type="ECO:0000313" key="2">
    <source>
        <dbReference type="EMBL" id="KAG8514980.1"/>
    </source>
</evidence>
<feature type="domain" description="Phosphatidylinositol transfer protein N-terminal" evidence="1">
    <location>
        <begin position="68"/>
        <end position="106"/>
    </location>
</feature>
<dbReference type="PANTHER" id="PTHR10658">
    <property type="entry name" value="PHOSPHATIDYLINOSITOL TRANSFER PROTEIN"/>
    <property type="match status" value="1"/>
</dbReference>
<organism evidence="2 3">
    <name type="scientific">Galemys pyrenaicus</name>
    <name type="common">Iberian desman</name>
    <name type="synonym">Pyrenean desman</name>
    <dbReference type="NCBI Taxonomy" id="202257"/>
    <lineage>
        <taxon>Eukaryota</taxon>
        <taxon>Metazoa</taxon>
        <taxon>Chordata</taxon>
        <taxon>Craniata</taxon>
        <taxon>Vertebrata</taxon>
        <taxon>Euteleostomi</taxon>
        <taxon>Mammalia</taxon>
        <taxon>Eutheria</taxon>
        <taxon>Laurasiatheria</taxon>
        <taxon>Eulipotyphla</taxon>
        <taxon>Talpidae</taxon>
        <taxon>Galemys</taxon>
    </lineage>
</organism>
<dbReference type="GO" id="GO:0031210">
    <property type="term" value="F:phosphatidylcholine binding"/>
    <property type="evidence" value="ECO:0007669"/>
    <property type="project" value="TreeGrafter"/>
</dbReference>
<dbReference type="GO" id="GO:0008525">
    <property type="term" value="F:phosphatidylcholine transporter activity"/>
    <property type="evidence" value="ECO:0007669"/>
    <property type="project" value="TreeGrafter"/>
</dbReference>
<dbReference type="InterPro" id="IPR055261">
    <property type="entry name" value="PI_transfer_N"/>
</dbReference>
<comment type="caution">
    <text evidence="2">The sequence shown here is derived from an EMBL/GenBank/DDBJ whole genome shotgun (WGS) entry which is preliminary data.</text>
</comment>
<dbReference type="SUPFAM" id="SSF55961">
    <property type="entry name" value="Bet v1-like"/>
    <property type="match status" value="2"/>
</dbReference>
<dbReference type="InterPro" id="IPR023393">
    <property type="entry name" value="START-like_dom_sf"/>
</dbReference>
<accession>A0A8J6AAS8</accession>
<evidence type="ECO:0000259" key="1">
    <source>
        <dbReference type="Pfam" id="PF02121"/>
    </source>
</evidence>
<evidence type="ECO:0000313" key="3">
    <source>
        <dbReference type="Proteomes" id="UP000700334"/>
    </source>
</evidence>
<name>A0A8J6AAS8_GALPY</name>